<evidence type="ECO:0000313" key="4">
    <source>
        <dbReference type="WBParaSite" id="TTAC_0000407401-mRNA-1"/>
    </source>
</evidence>
<gene>
    <name evidence="2" type="ORF">TTAC_LOCUS4059</name>
</gene>
<dbReference type="AlphaFoldDB" id="A0A0R3WTI4"/>
<evidence type="ECO:0000313" key="3">
    <source>
        <dbReference type="Proteomes" id="UP000274429"/>
    </source>
</evidence>
<keyword evidence="1" id="KW-0175">Coiled coil</keyword>
<protein>
    <submittedName>
        <fullName evidence="4">AAA_lid_3 domain-containing protein</fullName>
    </submittedName>
</protein>
<accession>A0A0R3WTI4</accession>
<organism evidence="4">
    <name type="scientific">Hydatigena taeniaeformis</name>
    <name type="common">Feline tapeworm</name>
    <name type="synonym">Taenia taeniaeformis</name>
    <dbReference type="NCBI Taxonomy" id="6205"/>
    <lineage>
        <taxon>Eukaryota</taxon>
        <taxon>Metazoa</taxon>
        <taxon>Spiralia</taxon>
        <taxon>Lophotrochozoa</taxon>
        <taxon>Platyhelminthes</taxon>
        <taxon>Cestoda</taxon>
        <taxon>Eucestoda</taxon>
        <taxon>Cyclophyllidea</taxon>
        <taxon>Taeniidae</taxon>
        <taxon>Hydatigera</taxon>
    </lineage>
</organism>
<dbReference type="WBParaSite" id="TTAC_0000407401-mRNA-1">
    <property type="protein sequence ID" value="TTAC_0000407401-mRNA-1"/>
    <property type="gene ID" value="TTAC_0000407401"/>
</dbReference>
<keyword evidence="3" id="KW-1185">Reference proteome</keyword>
<evidence type="ECO:0000313" key="2">
    <source>
        <dbReference type="EMBL" id="VDM24083.1"/>
    </source>
</evidence>
<feature type="coiled-coil region" evidence="1">
    <location>
        <begin position="60"/>
        <end position="87"/>
    </location>
</feature>
<reference evidence="2 3" key="2">
    <citation type="submission" date="2018-11" db="EMBL/GenBank/DDBJ databases">
        <authorList>
            <consortium name="Pathogen Informatics"/>
        </authorList>
    </citation>
    <scope>NUCLEOTIDE SEQUENCE [LARGE SCALE GENOMIC DNA]</scope>
</reference>
<name>A0A0R3WTI4_HYDTA</name>
<reference evidence="4" key="1">
    <citation type="submission" date="2017-02" db="UniProtKB">
        <authorList>
            <consortium name="WormBaseParasite"/>
        </authorList>
    </citation>
    <scope>IDENTIFICATION</scope>
</reference>
<dbReference type="EMBL" id="UYWX01003581">
    <property type="protein sequence ID" value="VDM24083.1"/>
    <property type="molecule type" value="Genomic_DNA"/>
</dbReference>
<evidence type="ECO:0000256" key="1">
    <source>
        <dbReference type="SAM" id="Coils"/>
    </source>
</evidence>
<proteinExistence type="predicted"/>
<sequence length="159" mass="17808">MEDLKSDPFVADVTEADRSVIKILLGEVNAEVEETVEDIMPDDLPDLDVDMVSAEAAEVMAQSLNDMDDMEEKLSNTEELLNMASYEDVEFNTEDAKIPASLDMTSFILTEEDQSIDERAVRGVADSLVRDLLLGDVDFTSIAFIAFECIRDYQEVRLK</sequence>
<dbReference type="STRING" id="6205.A0A0R3WTI4"/>
<dbReference type="Proteomes" id="UP000274429">
    <property type="component" value="Unassembled WGS sequence"/>
</dbReference>